<sequence>MDRREYLTGVSVATATVIAGCLGGSEQFNNFENGLKDNNVDIENVANEERRWVLEYVPRGEGQERINELGEILRIYSDTVPTQEENEDHRRLDIIPLEADGSRSGSLEVDADSARAFRNDEISEEEYIFDVISGSIS</sequence>
<feature type="domain" description="DUF8159" evidence="1">
    <location>
        <begin position="27"/>
        <end position="133"/>
    </location>
</feature>
<dbReference type="RefSeq" id="WP_220587510.1">
    <property type="nucleotide sequence ID" value="NZ_RKLQ01000001.1"/>
</dbReference>
<evidence type="ECO:0000313" key="3">
    <source>
        <dbReference type="Proteomes" id="UP000783863"/>
    </source>
</evidence>
<dbReference type="Proteomes" id="UP000783863">
    <property type="component" value="Unassembled WGS sequence"/>
</dbReference>
<evidence type="ECO:0000313" key="2">
    <source>
        <dbReference type="EMBL" id="MBX0303300.1"/>
    </source>
</evidence>
<dbReference type="Pfam" id="PF26490">
    <property type="entry name" value="DUF8159"/>
    <property type="match status" value="1"/>
</dbReference>
<keyword evidence="3" id="KW-1185">Reference proteome</keyword>
<dbReference type="EMBL" id="RKLQ01000001">
    <property type="protein sequence ID" value="MBX0303300.1"/>
    <property type="molecule type" value="Genomic_DNA"/>
</dbReference>
<comment type="caution">
    <text evidence="2">The sequence shown here is derived from an EMBL/GenBank/DDBJ whole genome shotgun (WGS) entry which is preliminary data.</text>
</comment>
<proteinExistence type="predicted"/>
<organism evidence="2 3">
    <name type="scientific">Haloarcula salinisoli</name>
    <dbReference type="NCBI Taxonomy" id="2487746"/>
    <lineage>
        <taxon>Archaea</taxon>
        <taxon>Methanobacteriati</taxon>
        <taxon>Methanobacteriota</taxon>
        <taxon>Stenosarchaea group</taxon>
        <taxon>Halobacteria</taxon>
        <taxon>Halobacteriales</taxon>
        <taxon>Haloarculaceae</taxon>
        <taxon>Haloarcula</taxon>
    </lineage>
</organism>
<reference evidence="2" key="1">
    <citation type="submission" date="2021-06" db="EMBL/GenBank/DDBJ databases">
        <title>Halomicroarcula sp. F24A a new haloarchaeum isolated from saline soil.</title>
        <authorList>
            <person name="Duran-Viseras A."/>
            <person name="Sanchez-Porro C."/>
            <person name="Ventosa A."/>
        </authorList>
    </citation>
    <scope>NUCLEOTIDE SEQUENCE</scope>
    <source>
        <strain evidence="2">F24A</strain>
    </source>
</reference>
<gene>
    <name evidence="2" type="ORF">EGD98_06395</name>
</gene>
<protein>
    <recommendedName>
        <fullName evidence="1">DUF8159 domain-containing protein</fullName>
    </recommendedName>
</protein>
<dbReference type="AlphaFoldDB" id="A0A8J7YC19"/>
<name>A0A8J7YC19_9EURY</name>
<dbReference type="PROSITE" id="PS51257">
    <property type="entry name" value="PROKAR_LIPOPROTEIN"/>
    <property type="match status" value="1"/>
</dbReference>
<dbReference type="InterPro" id="IPR058473">
    <property type="entry name" value="DUF8159"/>
</dbReference>
<accession>A0A8J7YC19</accession>
<evidence type="ECO:0000259" key="1">
    <source>
        <dbReference type="Pfam" id="PF26490"/>
    </source>
</evidence>